<reference evidence="3" key="2">
    <citation type="submission" date="2015-06" db="UniProtKB">
        <authorList>
            <consortium name="EnsemblPlants"/>
        </authorList>
    </citation>
    <scope>IDENTIFICATION</scope>
</reference>
<name>A0A0E0QC03_ORYRU</name>
<feature type="chain" id="PRO_5002371230" description="rRNA N-glycosidase" evidence="2">
    <location>
        <begin position="18"/>
        <end position="88"/>
    </location>
</feature>
<evidence type="ECO:0000256" key="1">
    <source>
        <dbReference type="SAM" id="MobiDB-lite"/>
    </source>
</evidence>
<dbReference type="EnsemblPlants" id="ORUFI07G25440.1">
    <property type="protein sequence ID" value="ORUFI07G25440.1"/>
    <property type="gene ID" value="ORUFI07G25440"/>
</dbReference>
<dbReference type="Proteomes" id="UP000008022">
    <property type="component" value="Unassembled WGS sequence"/>
</dbReference>
<evidence type="ECO:0008006" key="5">
    <source>
        <dbReference type="Google" id="ProtNLM"/>
    </source>
</evidence>
<dbReference type="HOGENOM" id="CLU_2472994_0_0_1"/>
<organism evidence="3 4">
    <name type="scientific">Oryza rufipogon</name>
    <name type="common">Brownbeard rice</name>
    <name type="synonym">Asian wild rice</name>
    <dbReference type="NCBI Taxonomy" id="4529"/>
    <lineage>
        <taxon>Eukaryota</taxon>
        <taxon>Viridiplantae</taxon>
        <taxon>Streptophyta</taxon>
        <taxon>Embryophyta</taxon>
        <taxon>Tracheophyta</taxon>
        <taxon>Spermatophyta</taxon>
        <taxon>Magnoliopsida</taxon>
        <taxon>Liliopsida</taxon>
        <taxon>Poales</taxon>
        <taxon>Poaceae</taxon>
        <taxon>BOP clade</taxon>
        <taxon>Oryzoideae</taxon>
        <taxon>Oryzeae</taxon>
        <taxon>Oryzinae</taxon>
        <taxon>Oryza</taxon>
    </lineage>
</organism>
<feature type="region of interest" description="Disordered" evidence="1">
    <location>
        <begin position="15"/>
        <end position="47"/>
    </location>
</feature>
<protein>
    <recommendedName>
        <fullName evidence="5">rRNA N-glycosidase</fullName>
    </recommendedName>
</protein>
<evidence type="ECO:0000313" key="3">
    <source>
        <dbReference type="EnsemblPlants" id="ORUFI07G25440.1"/>
    </source>
</evidence>
<keyword evidence="2" id="KW-0732">Signal</keyword>
<sequence length="88" mass="9294">MVFLSTGLCCFSFPSASAPVPPPPPLLLQQTPTEGGNGAGQHDGEGREALTQVLTKAREAVMSLIGKNRVSNTMKAVDRAWRGLIANM</sequence>
<dbReference type="Gramene" id="ORUFI07G25440.1">
    <property type="protein sequence ID" value="ORUFI07G25440.1"/>
    <property type="gene ID" value="ORUFI07G25440"/>
</dbReference>
<evidence type="ECO:0000256" key="2">
    <source>
        <dbReference type="SAM" id="SignalP"/>
    </source>
</evidence>
<keyword evidence="4" id="KW-1185">Reference proteome</keyword>
<dbReference type="AlphaFoldDB" id="A0A0E0QC03"/>
<feature type="signal peptide" evidence="2">
    <location>
        <begin position="1"/>
        <end position="17"/>
    </location>
</feature>
<accession>A0A0E0QC03</accession>
<evidence type="ECO:0000313" key="4">
    <source>
        <dbReference type="Proteomes" id="UP000008022"/>
    </source>
</evidence>
<reference evidence="4" key="1">
    <citation type="submission" date="2013-06" db="EMBL/GenBank/DDBJ databases">
        <authorList>
            <person name="Zhao Q."/>
        </authorList>
    </citation>
    <scope>NUCLEOTIDE SEQUENCE</scope>
    <source>
        <strain evidence="4">cv. W1943</strain>
    </source>
</reference>
<proteinExistence type="predicted"/>